<evidence type="ECO:0000313" key="11">
    <source>
        <dbReference type="Proteomes" id="UP000433483"/>
    </source>
</evidence>
<reference evidence="16 17" key="1">
    <citation type="submission" date="2018-09" db="EMBL/GenBank/DDBJ databases">
        <title>Genomic investigation of the strawberry pathogen Phytophthora fragariae indicates pathogenicity is determined by transcriptional variation in three key races.</title>
        <authorList>
            <person name="Adams T.M."/>
            <person name="Armitage A.D."/>
            <person name="Sobczyk M.K."/>
            <person name="Bates H.J."/>
            <person name="Dunwell J.M."/>
            <person name="Nellist C.F."/>
            <person name="Harrison R.J."/>
        </authorList>
    </citation>
    <scope>NUCLEOTIDE SEQUENCE [LARGE SCALE GENOMIC DNA]</scope>
    <source>
        <strain evidence="9 12">A4</strain>
        <strain evidence="7 13">BC-1</strain>
        <strain evidence="8 11">NOV-27</strain>
        <strain evidence="5 14">NOV-5</strain>
        <strain evidence="6 15">NOV-71</strain>
        <strain evidence="2 10">NOV-9</strain>
        <strain evidence="4 17">ONT-3</strain>
        <strain evidence="3 16">SCRP245</strain>
    </source>
</reference>
<accession>A0A6A3INL9</accession>
<evidence type="ECO:0000313" key="14">
    <source>
        <dbReference type="Proteomes" id="UP000440732"/>
    </source>
</evidence>
<evidence type="ECO:0000313" key="9">
    <source>
        <dbReference type="EMBL" id="KAE9291987.1"/>
    </source>
</evidence>
<evidence type="ECO:0000313" key="10">
    <source>
        <dbReference type="Proteomes" id="UP000429523"/>
    </source>
</evidence>
<evidence type="ECO:0000313" key="2">
    <source>
        <dbReference type="EMBL" id="KAE8940844.1"/>
    </source>
</evidence>
<dbReference type="Proteomes" id="UP000437068">
    <property type="component" value="Unassembled WGS sequence"/>
</dbReference>
<dbReference type="EMBL" id="QXGB01001544">
    <property type="protein sequence ID" value="KAE9189091.1"/>
    <property type="molecule type" value="Genomic_DNA"/>
</dbReference>
<dbReference type="Proteomes" id="UP000441208">
    <property type="component" value="Unassembled WGS sequence"/>
</dbReference>
<dbReference type="Proteomes" id="UP000440732">
    <property type="component" value="Unassembled WGS sequence"/>
</dbReference>
<name>A0A6A3INL9_9STRA</name>
<sequence length="62" mass="6536">MSRLNAVILSVSIGTFRSAFSRSDSSCSKGSKPRNSRTSGSTSFSSSAGSRTNPHRQLLITA</sequence>
<keyword evidence="11" id="KW-1185">Reference proteome</keyword>
<evidence type="ECO:0000313" key="7">
    <source>
        <dbReference type="EMBL" id="KAE9164327.1"/>
    </source>
</evidence>
<dbReference type="EMBL" id="QXFW01001889">
    <property type="protein sequence ID" value="KAE8984546.1"/>
    <property type="molecule type" value="Genomic_DNA"/>
</dbReference>
<dbReference type="EMBL" id="QXFZ01000381">
    <property type="protein sequence ID" value="KAE9118665.1"/>
    <property type="molecule type" value="Genomic_DNA"/>
</dbReference>
<evidence type="ECO:0000313" key="17">
    <source>
        <dbReference type="Proteomes" id="UP000488956"/>
    </source>
</evidence>
<feature type="region of interest" description="Disordered" evidence="1">
    <location>
        <begin position="20"/>
        <end position="62"/>
    </location>
</feature>
<comment type="caution">
    <text evidence="3">The sequence shown here is derived from an EMBL/GenBank/DDBJ whole genome shotgun (WGS) entry which is preliminary data.</text>
</comment>
<evidence type="ECO:0000313" key="12">
    <source>
        <dbReference type="Proteomes" id="UP000437068"/>
    </source>
</evidence>
<feature type="compositionally biased region" description="Low complexity" evidence="1">
    <location>
        <begin position="20"/>
        <end position="52"/>
    </location>
</feature>
<dbReference type="Proteomes" id="UP000433483">
    <property type="component" value="Unassembled WGS sequence"/>
</dbReference>
<dbReference type="EMBL" id="QXGA01001486">
    <property type="protein sequence ID" value="KAE9117780.1"/>
    <property type="molecule type" value="Genomic_DNA"/>
</dbReference>
<evidence type="ECO:0000313" key="13">
    <source>
        <dbReference type="Proteomes" id="UP000440367"/>
    </source>
</evidence>
<evidence type="ECO:0000313" key="15">
    <source>
        <dbReference type="Proteomes" id="UP000441208"/>
    </source>
</evidence>
<gene>
    <name evidence="9" type="ORF">PF001_g18915</name>
    <name evidence="7" type="ORF">PF002_g31627</name>
    <name evidence="8" type="ORF">PF005_g19784</name>
    <name evidence="5" type="ORF">PF006_g18743</name>
    <name evidence="6" type="ORF">PF007_g8846</name>
    <name evidence="2" type="ORF">PF009_g9354</name>
    <name evidence="4" type="ORF">PF010_g17343</name>
    <name evidence="3" type="ORF">PF011_g20741</name>
</gene>
<dbReference type="Proteomes" id="UP000460718">
    <property type="component" value="Unassembled WGS sequence"/>
</dbReference>
<dbReference type="EMBL" id="QXGF01000399">
    <property type="protein sequence ID" value="KAE8940844.1"/>
    <property type="molecule type" value="Genomic_DNA"/>
</dbReference>
<dbReference type="AlphaFoldDB" id="A0A6A3INL9"/>
<protein>
    <submittedName>
        <fullName evidence="3">Uncharacterized protein</fullName>
    </submittedName>
</protein>
<dbReference type="EMBL" id="QXGE01001488">
    <property type="protein sequence ID" value="KAE9291987.1"/>
    <property type="molecule type" value="Genomic_DNA"/>
</dbReference>
<proteinExistence type="predicted"/>
<organism evidence="3 16">
    <name type="scientific">Phytophthora fragariae</name>
    <dbReference type="NCBI Taxonomy" id="53985"/>
    <lineage>
        <taxon>Eukaryota</taxon>
        <taxon>Sar</taxon>
        <taxon>Stramenopiles</taxon>
        <taxon>Oomycota</taxon>
        <taxon>Peronosporomycetes</taxon>
        <taxon>Peronosporales</taxon>
        <taxon>Peronosporaceae</taxon>
        <taxon>Phytophthora</taxon>
    </lineage>
</organism>
<evidence type="ECO:0000313" key="6">
    <source>
        <dbReference type="EMBL" id="KAE9118665.1"/>
    </source>
</evidence>
<evidence type="ECO:0000313" key="8">
    <source>
        <dbReference type="EMBL" id="KAE9189091.1"/>
    </source>
</evidence>
<dbReference type="Proteomes" id="UP000429523">
    <property type="component" value="Unassembled WGS sequence"/>
</dbReference>
<evidence type="ECO:0000313" key="16">
    <source>
        <dbReference type="Proteomes" id="UP000460718"/>
    </source>
</evidence>
<dbReference type="EMBL" id="QXGD01006000">
    <property type="protein sequence ID" value="KAE9164327.1"/>
    <property type="molecule type" value="Genomic_DNA"/>
</dbReference>
<evidence type="ECO:0000313" key="3">
    <source>
        <dbReference type="EMBL" id="KAE8984546.1"/>
    </source>
</evidence>
<evidence type="ECO:0000313" key="4">
    <source>
        <dbReference type="EMBL" id="KAE9093800.1"/>
    </source>
</evidence>
<evidence type="ECO:0000313" key="5">
    <source>
        <dbReference type="EMBL" id="KAE9117780.1"/>
    </source>
</evidence>
<dbReference type="EMBL" id="QXFX01001246">
    <property type="protein sequence ID" value="KAE9093800.1"/>
    <property type="molecule type" value="Genomic_DNA"/>
</dbReference>
<dbReference type="Proteomes" id="UP000488956">
    <property type="component" value="Unassembled WGS sequence"/>
</dbReference>
<dbReference type="Proteomes" id="UP000440367">
    <property type="component" value="Unassembled WGS sequence"/>
</dbReference>
<evidence type="ECO:0000256" key="1">
    <source>
        <dbReference type="SAM" id="MobiDB-lite"/>
    </source>
</evidence>